<reference evidence="12 13" key="1">
    <citation type="submission" date="2018-08" db="EMBL/GenBank/DDBJ databases">
        <title>Draft genome of the lignicolous fungus Coniochaeta pulveracea.</title>
        <authorList>
            <person name="Borstlap C.J."/>
            <person name="De Witt R.N."/>
            <person name="Botha A."/>
            <person name="Volschenk H."/>
        </authorList>
    </citation>
    <scope>NUCLEOTIDE SEQUENCE [LARGE SCALE GENOMIC DNA]</scope>
    <source>
        <strain evidence="12 13">CAB683</strain>
    </source>
</reference>
<feature type="compositionally biased region" description="Low complexity" evidence="10">
    <location>
        <begin position="46"/>
        <end position="59"/>
    </location>
</feature>
<feature type="domain" description="Essential protein Yae1 N-terminal" evidence="11">
    <location>
        <begin position="73"/>
        <end position="111"/>
    </location>
</feature>
<organism evidence="12 13">
    <name type="scientific">Coniochaeta pulveracea</name>
    <dbReference type="NCBI Taxonomy" id="177199"/>
    <lineage>
        <taxon>Eukaryota</taxon>
        <taxon>Fungi</taxon>
        <taxon>Dikarya</taxon>
        <taxon>Ascomycota</taxon>
        <taxon>Pezizomycotina</taxon>
        <taxon>Sordariomycetes</taxon>
        <taxon>Sordariomycetidae</taxon>
        <taxon>Coniochaetales</taxon>
        <taxon>Coniochaetaceae</taxon>
        <taxon>Coniochaeta</taxon>
    </lineage>
</organism>
<dbReference type="PANTHER" id="PTHR18829">
    <property type="entry name" value="PROTEIN YAE1 HOMOLOG"/>
    <property type="match status" value="1"/>
</dbReference>
<dbReference type="GO" id="GO:0005737">
    <property type="term" value="C:cytoplasm"/>
    <property type="evidence" value="ECO:0007669"/>
    <property type="project" value="UniProtKB-SubCell"/>
</dbReference>
<dbReference type="OrthoDB" id="20086at2759"/>
<evidence type="ECO:0000256" key="2">
    <source>
        <dbReference type="ARBA" id="ARBA00004123"/>
    </source>
</evidence>
<keyword evidence="8" id="KW-0963">Cytoplasm</keyword>
<dbReference type="STRING" id="177199.A0A420YKY7"/>
<dbReference type="InterPro" id="IPR038881">
    <property type="entry name" value="Yae1-like"/>
</dbReference>
<dbReference type="GO" id="GO:0005634">
    <property type="term" value="C:nucleus"/>
    <property type="evidence" value="ECO:0007669"/>
    <property type="project" value="UniProtKB-SubCell"/>
</dbReference>
<dbReference type="Proteomes" id="UP000275385">
    <property type="component" value="Unassembled WGS sequence"/>
</dbReference>
<evidence type="ECO:0000256" key="10">
    <source>
        <dbReference type="SAM" id="MobiDB-lite"/>
    </source>
</evidence>
<evidence type="ECO:0000256" key="5">
    <source>
        <dbReference type="ARBA" id="ARBA00011427"/>
    </source>
</evidence>
<evidence type="ECO:0000256" key="4">
    <source>
        <dbReference type="ARBA" id="ARBA00007096"/>
    </source>
</evidence>
<evidence type="ECO:0000313" key="12">
    <source>
        <dbReference type="EMBL" id="RKU48521.1"/>
    </source>
</evidence>
<name>A0A420YKY7_9PEZI</name>
<accession>A0A420YKY7</accession>
<evidence type="ECO:0000256" key="9">
    <source>
        <dbReference type="ARBA" id="ARBA00023242"/>
    </source>
</evidence>
<dbReference type="InterPro" id="IPR019191">
    <property type="entry name" value="Essential_protein_Yae1_N"/>
</dbReference>
<comment type="similarity">
    <text evidence="4">Belongs to the YAE1 family.</text>
</comment>
<feature type="region of interest" description="Disordered" evidence="10">
    <location>
        <begin position="1"/>
        <end position="63"/>
    </location>
</feature>
<protein>
    <recommendedName>
        <fullName evidence="7">Protein YAE1</fullName>
    </recommendedName>
    <alternativeName>
        <fullName evidence="6">Protein yae1</fullName>
    </alternativeName>
</protein>
<evidence type="ECO:0000256" key="7">
    <source>
        <dbReference type="ARBA" id="ARBA00018400"/>
    </source>
</evidence>
<gene>
    <name evidence="12" type="primary">YAE1</name>
    <name evidence="12" type="ORF">DL546_006713</name>
</gene>
<evidence type="ECO:0000256" key="3">
    <source>
        <dbReference type="ARBA" id="ARBA00004496"/>
    </source>
</evidence>
<comment type="subcellular location">
    <subcellularLocation>
        <location evidence="3">Cytoplasm</location>
    </subcellularLocation>
    <subcellularLocation>
        <location evidence="2">Nucleus</location>
    </subcellularLocation>
</comment>
<feature type="region of interest" description="Disordered" evidence="10">
    <location>
        <begin position="208"/>
        <end position="237"/>
    </location>
</feature>
<dbReference type="EMBL" id="QVQW01000004">
    <property type="protein sequence ID" value="RKU48521.1"/>
    <property type="molecule type" value="Genomic_DNA"/>
</dbReference>
<comment type="function">
    <text evidence="1">The complex LTO1:YAE1 may function as a target specific adapter that probably recruits apo-RPLI1 to the cytosolic iron-sulfur protein assembly (CIA) complex machinery. May be required for biogenesis of the large ribosomal subunit and initiation of translation.</text>
</comment>
<comment type="caution">
    <text evidence="12">The sequence shown here is derived from an EMBL/GenBank/DDBJ whole genome shotgun (WGS) entry which is preliminary data.</text>
</comment>
<keyword evidence="9" id="KW-0539">Nucleus</keyword>
<sequence length="237" mass="25734">MLLRPEDPDLLIMASESPSPPSPELYPQTIPSQPSDDNNLDDVWGSSPSSPSLTPSTHPSDIHRLQQEHSTAGYRDGITNAKAASAQKGFDEGFGLGAVIGSRCGLVLGLLEGVVNALSAETEGRKEVEGLLVEARKELDVVSVFGREYWDGEGVWKYEVKGDGGEGEVLFADVAGAHPLVRKWAERVREVVERYGIDVKVLEEDDVKRDGQADEGGREVRRDAKAVGARGKEVLEW</sequence>
<dbReference type="AlphaFoldDB" id="A0A420YKY7"/>
<keyword evidence="13" id="KW-1185">Reference proteome</keyword>
<evidence type="ECO:0000256" key="8">
    <source>
        <dbReference type="ARBA" id="ARBA00022490"/>
    </source>
</evidence>
<evidence type="ECO:0000259" key="11">
    <source>
        <dbReference type="Pfam" id="PF09811"/>
    </source>
</evidence>
<evidence type="ECO:0000313" key="13">
    <source>
        <dbReference type="Proteomes" id="UP000275385"/>
    </source>
</evidence>
<dbReference type="PANTHER" id="PTHR18829:SF0">
    <property type="entry name" value="PROTEIN YAE1 HOMOLOG"/>
    <property type="match status" value="1"/>
</dbReference>
<comment type="subunit">
    <text evidence="5">May form a complex with LTO1.</text>
</comment>
<dbReference type="Pfam" id="PF09811">
    <property type="entry name" value="Yae1_N"/>
    <property type="match status" value="1"/>
</dbReference>
<evidence type="ECO:0000256" key="1">
    <source>
        <dbReference type="ARBA" id="ARBA00003836"/>
    </source>
</evidence>
<evidence type="ECO:0000256" key="6">
    <source>
        <dbReference type="ARBA" id="ARBA00017286"/>
    </source>
</evidence>
<proteinExistence type="inferred from homology"/>